<name>A0A2H3JCI3_WOLCO</name>
<dbReference type="Pfam" id="PF17667">
    <property type="entry name" value="Pkinase_fungal"/>
    <property type="match status" value="1"/>
</dbReference>
<dbReference type="OMA" id="DYWHEDS"/>
<dbReference type="Gene3D" id="1.10.510.10">
    <property type="entry name" value="Transferase(Phosphotransferase) domain 1"/>
    <property type="match status" value="1"/>
</dbReference>
<dbReference type="Proteomes" id="UP000218811">
    <property type="component" value="Unassembled WGS sequence"/>
</dbReference>
<dbReference type="STRING" id="742152.A0A2H3JCI3"/>
<dbReference type="OrthoDB" id="2791154at2759"/>
<accession>A0A2H3JCI3</accession>
<sequence>MLKCRLVFLKDSWRSEKAHAEHDIYLHLWKHDVHHIATPLSGGDVCDDSVQTTRSQECNAGLQKRIHYRLIILEVGQPLKDYEEAVYLVKFLQQAVEAHGEAWTKAGILHRDVSVDNIVFDPDPPKDDEGNKIHRAFLIYWDLCKYRKELESGPTQATRSGTWQFMSAALLRYPSKRHDVSDDLESFIHIIYWLALRFHDHDLNSVQLESRIHNTFDERWDDNGRDIGGTYKLDLMKSGSPPYNLIDDPAFNWLLEGLADMCQDQYRAAAPELSAFDAAELQRKIG</sequence>
<dbReference type="PANTHER" id="PTHR38248">
    <property type="entry name" value="FUNK1 6"/>
    <property type="match status" value="1"/>
</dbReference>
<dbReference type="InterPro" id="IPR011009">
    <property type="entry name" value="Kinase-like_dom_sf"/>
</dbReference>
<gene>
    <name evidence="2" type="ORF">WOLCODRAFT_166925</name>
</gene>
<dbReference type="EMBL" id="KB467876">
    <property type="protein sequence ID" value="PCH36439.1"/>
    <property type="molecule type" value="Genomic_DNA"/>
</dbReference>
<dbReference type="PANTHER" id="PTHR38248:SF2">
    <property type="entry name" value="FUNK1 11"/>
    <property type="match status" value="1"/>
</dbReference>
<dbReference type="InterPro" id="IPR040976">
    <property type="entry name" value="Pkinase_fungal"/>
</dbReference>
<protein>
    <recommendedName>
        <fullName evidence="1">Fungal-type protein kinase domain-containing protein</fullName>
    </recommendedName>
</protein>
<keyword evidence="3" id="KW-1185">Reference proteome</keyword>
<organism evidence="2 3">
    <name type="scientific">Wolfiporia cocos (strain MD-104)</name>
    <name type="common">Brown rot fungus</name>
    <dbReference type="NCBI Taxonomy" id="742152"/>
    <lineage>
        <taxon>Eukaryota</taxon>
        <taxon>Fungi</taxon>
        <taxon>Dikarya</taxon>
        <taxon>Basidiomycota</taxon>
        <taxon>Agaricomycotina</taxon>
        <taxon>Agaricomycetes</taxon>
        <taxon>Polyporales</taxon>
        <taxon>Phaeolaceae</taxon>
        <taxon>Wolfiporia</taxon>
    </lineage>
</organism>
<evidence type="ECO:0000259" key="1">
    <source>
        <dbReference type="Pfam" id="PF17667"/>
    </source>
</evidence>
<proteinExistence type="predicted"/>
<reference evidence="2 3" key="1">
    <citation type="journal article" date="2012" name="Science">
        <title>The Paleozoic origin of enzymatic lignin decomposition reconstructed from 31 fungal genomes.</title>
        <authorList>
            <person name="Floudas D."/>
            <person name="Binder M."/>
            <person name="Riley R."/>
            <person name="Barry K."/>
            <person name="Blanchette R.A."/>
            <person name="Henrissat B."/>
            <person name="Martinez A.T."/>
            <person name="Otillar R."/>
            <person name="Spatafora J.W."/>
            <person name="Yadav J.S."/>
            <person name="Aerts A."/>
            <person name="Benoit I."/>
            <person name="Boyd A."/>
            <person name="Carlson A."/>
            <person name="Copeland A."/>
            <person name="Coutinho P.M."/>
            <person name="de Vries R.P."/>
            <person name="Ferreira P."/>
            <person name="Findley K."/>
            <person name="Foster B."/>
            <person name="Gaskell J."/>
            <person name="Glotzer D."/>
            <person name="Gorecki P."/>
            <person name="Heitman J."/>
            <person name="Hesse C."/>
            <person name="Hori C."/>
            <person name="Igarashi K."/>
            <person name="Jurgens J.A."/>
            <person name="Kallen N."/>
            <person name="Kersten P."/>
            <person name="Kohler A."/>
            <person name="Kuees U."/>
            <person name="Kumar T.K.A."/>
            <person name="Kuo A."/>
            <person name="LaButti K."/>
            <person name="Larrondo L.F."/>
            <person name="Lindquist E."/>
            <person name="Ling A."/>
            <person name="Lombard V."/>
            <person name="Lucas S."/>
            <person name="Lundell T."/>
            <person name="Martin R."/>
            <person name="McLaughlin D.J."/>
            <person name="Morgenstern I."/>
            <person name="Morin E."/>
            <person name="Murat C."/>
            <person name="Nagy L.G."/>
            <person name="Nolan M."/>
            <person name="Ohm R.A."/>
            <person name="Patyshakuliyeva A."/>
            <person name="Rokas A."/>
            <person name="Ruiz-Duenas F.J."/>
            <person name="Sabat G."/>
            <person name="Salamov A."/>
            <person name="Samejima M."/>
            <person name="Schmutz J."/>
            <person name="Slot J.C."/>
            <person name="St John F."/>
            <person name="Stenlid J."/>
            <person name="Sun H."/>
            <person name="Sun S."/>
            <person name="Syed K."/>
            <person name="Tsang A."/>
            <person name="Wiebenga A."/>
            <person name="Young D."/>
            <person name="Pisabarro A."/>
            <person name="Eastwood D.C."/>
            <person name="Martin F."/>
            <person name="Cullen D."/>
            <person name="Grigoriev I.V."/>
            <person name="Hibbett D.S."/>
        </authorList>
    </citation>
    <scope>NUCLEOTIDE SEQUENCE [LARGE SCALE GENOMIC DNA]</scope>
    <source>
        <strain evidence="2 3">MD-104</strain>
    </source>
</reference>
<feature type="domain" description="Fungal-type protein kinase" evidence="1">
    <location>
        <begin position="58"/>
        <end position="194"/>
    </location>
</feature>
<evidence type="ECO:0000313" key="3">
    <source>
        <dbReference type="Proteomes" id="UP000218811"/>
    </source>
</evidence>
<dbReference type="SUPFAM" id="SSF56112">
    <property type="entry name" value="Protein kinase-like (PK-like)"/>
    <property type="match status" value="1"/>
</dbReference>
<dbReference type="AlphaFoldDB" id="A0A2H3JCI3"/>
<evidence type="ECO:0000313" key="2">
    <source>
        <dbReference type="EMBL" id="PCH36439.1"/>
    </source>
</evidence>